<dbReference type="CDD" id="cd11454">
    <property type="entry name" value="bHLH_AtIND_like"/>
    <property type="match status" value="1"/>
</dbReference>
<keyword evidence="4" id="KW-0804">Transcription</keyword>
<evidence type="ECO:0000313" key="9">
    <source>
        <dbReference type="Proteomes" id="UP001457282"/>
    </source>
</evidence>
<gene>
    <name evidence="8" type="ORF">M0R45_007597</name>
</gene>
<feature type="domain" description="BHLH" evidence="7">
    <location>
        <begin position="192"/>
        <end position="241"/>
    </location>
</feature>
<dbReference type="InterPro" id="IPR036638">
    <property type="entry name" value="HLH_DNA-bd_sf"/>
</dbReference>
<organism evidence="8 9">
    <name type="scientific">Rubus argutus</name>
    <name type="common">Southern blackberry</name>
    <dbReference type="NCBI Taxonomy" id="59490"/>
    <lineage>
        <taxon>Eukaryota</taxon>
        <taxon>Viridiplantae</taxon>
        <taxon>Streptophyta</taxon>
        <taxon>Embryophyta</taxon>
        <taxon>Tracheophyta</taxon>
        <taxon>Spermatophyta</taxon>
        <taxon>Magnoliopsida</taxon>
        <taxon>eudicotyledons</taxon>
        <taxon>Gunneridae</taxon>
        <taxon>Pentapetalae</taxon>
        <taxon>rosids</taxon>
        <taxon>fabids</taxon>
        <taxon>Rosales</taxon>
        <taxon>Rosaceae</taxon>
        <taxon>Rosoideae</taxon>
        <taxon>Rosoideae incertae sedis</taxon>
        <taxon>Rubus</taxon>
    </lineage>
</organism>
<evidence type="ECO:0000259" key="7">
    <source>
        <dbReference type="PROSITE" id="PS50888"/>
    </source>
</evidence>
<reference evidence="8 9" key="1">
    <citation type="journal article" date="2023" name="G3 (Bethesda)">
        <title>A chromosome-length genome assembly and annotation of blackberry (Rubus argutus, cv. 'Hillquist').</title>
        <authorList>
            <person name="Bruna T."/>
            <person name="Aryal R."/>
            <person name="Dudchenko O."/>
            <person name="Sargent D.J."/>
            <person name="Mead D."/>
            <person name="Buti M."/>
            <person name="Cavallini A."/>
            <person name="Hytonen T."/>
            <person name="Andres J."/>
            <person name="Pham M."/>
            <person name="Weisz D."/>
            <person name="Mascagni F."/>
            <person name="Usai G."/>
            <person name="Natali L."/>
            <person name="Bassil N."/>
            <person name="Fernandez G.E."/>
            <person name="Lomsadze A."/>
            <person name="Armour M."/>
            <person name="Olukolu B."/>
            <person name="Poorten T."/>
            <person name="Britton C."/>
            <person name="Davik J."/>
            <person name="Ashrafi H."/>
            <person name="Aiden E.L."/>
            <person name="Borodovsky M."/>
            <person name="Worthington M."/>
        </authorList>
    </citation>
    <scope>NUCLEOTIDE SEQUENCE [LARGE SCALE GENOMIC DNA]</scope>
    <source>
        <strain evidence="8">PI 553951</strain>
    </source>
</reference>
<evidence type="ECO:0000313" key="8">
    <source>
        <dbReference type="EMBL" id="KAK9941905.1"/>
    </source>
</evidence>
<name>A0AAW1Y0S3_RUBAR</name>
<dbReference type="GO" id="GO:0046983">
    <property type="term" value="F:protein dimerization activity"/>
    <property type="evidence" value="ECO:0007669"/>
    <property type="project" value="InterPro"/>
</dbReference>
<dbReference type="PROSITE" id="PS50888">
    <property type="entry name" value="BHLH"/>
    <property type="match status" value="1"/>
</dbReference>
<dbReference type="Pfam" id="PF00010">
    <property type="entry name" value="HLH"/>
    <property type="match status" value="1"/>
</dbReference>
<evidence type="ECO:0000256" key="1">
    <source>
        <dbReference type="ARBA" id="ARBA00004123"/>
    </source>
</evidence>
<evidence type="ECO:0000256" key="3">
    <source>
        <dbReference type="ARBA" id="ARBA00023125"/>
    </source>
</evidence>
<dbReference type="GO" id="GO:0000978">
    <property type="term" value="F:RNA polymerase II cis-regulatory region sequence-specific DNA binding"/>
    <property type="evidence" value="ECO:0007669"/>
    <property type="project" value="TreeGrafter"/>
</dbReference>
<feature type="region of interest" description="Disordered" evidence="6">
    <location>
        <begin position="117"/>
        <end position="179"/>
    </location>
</feature>
<protein>
    <recommendedName>
        <fullName evidence="7">BHLH domain-containing protein</fullName>
    </recommendedName>
</protein>
<evidence type="ECO:0000256" key="2">
    <source>
        <dbReference type="ARBA" id="ARBA00023015"/>
    </source>
</evidence>
<dbReference type="EMBL" id="JBEDUW010000002">
    <property type="protein sequence ID" value="KAK9941905.1"/>
    <property type="molecule type" value="Genomic_DNA"/>
</dbReference>
<dbReference type="GO" id="GO:0005634">
    <property type="term" value="C:nucleus"/>
    <property type="evidence" value="ECO:0007669"/>
    <property type="project" value="UniProtKB-SubCell"/>
</dbReference>
<keyword evidence="5" id="KW-0539">Nucleus</keyword>
<dbReference type="Gene3D" id="4.10.280.10">
    <property type="entry name" value="Helix-loop-helix DNA-binding domain"/>
    <property type="match status" value="1"/>
</dbReference>
<evidence type="ECO:0000256" key="6">
    <source>
        <dbReference type="SAM" id="MobiDB-lite"/>
    </source>
</evidence>
<keyword evidence="9" id="KW-1185">Reference proteome</keyword>
<dbReference type="GO" id="GO:0048766">
    <property type="term" value="P:root hair initiation"/>
    <property type="evidence" value="ECO:0007669"/>
    <property type="project" value="UniProtKB-ARBA"/>
</dbReference>
<keyword evidence="2" id="KW-0805">Transcription regulation</keyword>
<feature type="compositionally biased region" description="Basic and acidic residues" evidence="6">
    <location>
        <begin position="144"/>
        <end position="154"/>
    </location>
</feature>
<accession>A0AAW1Y0S3</accession>
<dbReference type="PANTHER" id="PTHR16223:SF330">
    <property type="entry name" value="OS03G0205300 PROTEIN"/>
    <property type="match status" value="1"/>
</dbReference>
<evidence type="ECO:0000256" key="4">
    <source>
        <dbReference type="ARBA" id="ARBA00023163"/>
    </source>
</evidence>
<dbReference type="PANTHER" id="PTHR16223">
    <property type="entry name" value="TRANSCRIPTION FACTOR BHLH83-RELATED"/>
    <property type="match status" value="1"/>
</dbReference>
<dbReference type="FunFam" id="4.10.280.10:FF:000022">
    <property type="entry name" value="Basic helix-loop-helix transcription factor"/>
    <property type="match status" value="1"/>
</dbReference>
<dbReference type="InterPro" id="IPR011598">
    <property type="entry name" value="bHLH_dom"/>
</dbReference>
<evidence type="ECO:0000256" key="5">
    <source>
        <dbReference type="ARBA" id="ARBA00023242"/>
    </source>
</evidence>
<dbReference type="GO" id="GO:0000981">
    <property type="term" value="F:DNA-binding transcription factor activity, RNA polymerase II-specific"/>
    <property type="evidence" value="ECO:0007669"/>
    <property type="project" value="TreeGrafter"/>
</dbReference>
<comment type="caution">
    <text evidence="8">The sequence shown here is derived from an EMBL/GenBank/DDBJ whole genome shotgun (WGS) entry which is preliminary data.</text>
</comment>
<keyword evidence="3" id="KW-0238">DNA-binding</keyword>
<dbReference type="SUPFAM" id="SSF47459">
    <property type="entry name" value="HLH, helix-loop-helix DNA-binding domain"/>
    <property type="match status" value="1"/>
</dbReference>
<comment type="subcellular location">
    <subcellularLocation>
        <location evidence="1">Nucleus</location>
    </subcellularLocation>
</comment>
<sequence>MEALAVSPEVMYTSEDEDMIMSQLLANYCSVTNELNHQASSSQIPFANFPNSQECSTATNMEGIANLYSHRVMATNHHNPEAFCLWDANSPTNLFLSQSGENGGMDQVLSNATDHEVMSEKSKKRSCSTSVDHVQKNKRNVKSSKKEVLTRNIEDSCSSGDDESMIANSHQDSSPKGAATLNLNCKTRARGLATNSQSTYARKRREKINERLRILQNLVPNGTKVDISTMLEDAVEYVKFLQLQIKLLSSDELWMYAPVVNNGIGIGIHDLLNS</sequence>
<dbReference type="Proteomes" id="UP001457282">
    <property type="component" value="Unassembled WGS sequence"/>
</dbReference>
<dbReference type="AlphaFoldDB" id="A0AAW1Y0S3"/>
<dbReference type="InterPro" id="IPR045843">
    <property type="entry name" value="IND-like"/>
</dbReference>
<dbReference type="SMART" id="SM00353">
    <property type="entry name" value="HLH"/>
    <property type="match status" value="1"/>
</dbReference>
<proteinExistence type="predicted"/>